<reference evidence="1 2" key="1">
    <citation type="journal article" date="2021" name="Sci. Rep.">
        <title>The distribution of antibiotic resistance genes in chicken gut microbiota commensals.</title>
        <authorList>
            <person name="Juricova H."/>
            <person name="Matiasovicova J."/>
            <person name="Kubasova T."/>
            <person name="Cejkova D."/>
            <person name="Rychlik I."/>
        </authorList>
    </citation>
    <scope>NUCLEOTIDE SEQUENCE [LARGE SCALE GENOMIC DNA]</scope>
    <source>
        <strain evidence="1 2">An829</strain>
    </source>
</reference>
<dbReference type="Proteomes" id="UP000715095">
    <property type="component" value="Unassembled WGS sequence"/>
</dbReference>
<organism evidence="1 2">
    <name type="scientific">Sutterella massiliensis</name>
    <dbReference type="NCBI Taxonomy" id="1816689"/>
    <lineage>
        <taxon>Bacteria</taxon>
        <taxon>Pseudomonadati</taxon>
        <taxon>Pseudomonadota</taxon>
        <taxon>Betaproteobacteria</taxon>
        <taxon>Burkholderiales</taxon>
        <taxon>Sutterellaceae</taxon>
        <taxon>Sutterella</taxon>
    </lineage>
</organism>
<evidence type="ECO:0000313" key="1">
    <source>
        <dbReference type="EMBL" id="MBM6703509.1"/>
    </source>
</evidence>
<keyword evidence="2" id="KW-1185">Reference proteome</keyword>
<proteinExistence type="predicted"/>
<sequence length="199" mass="22467">MAQRRIDKVFAENLGLTFGGCVRDQILTVFTRDIPQAAGVRWPLVPFVGTEEKRLFKLRWAALLQGVGIWAARDAFPEIRADEKLTRKVLFAMKTYADQAMQKKLLGTFSEEALKGYNELRQRFERLALTGEPEKEAFARAFLSAVWDKPAESFEGDRVAQTATMVGLAFGLFVKVGNVTRNQDSSYERGSLTKPQKKD</sequence>
<gene>
    <name evidence="1" type="ORF">H6A60_03230</name>
</gene>
<comment type="caution">
    <text evidence="1">The sequence shown here is derived from an EMBL/GenBank/DDBJ whole genome shotgun (WGS) entry which is preliminary data.</text>
</comment>
<accession>A0ABS2DQE9</accession>
<dbReference type="RefSeq" id="WP_205101969.1">
    <property type="nucleotide sequence ID" value="NZ_JACJJC010000003.1"/>
</dbReference>
<protein>
    <submittedName>
        <fullName evidence="1">Uncharacterized protein</fullName>
    </submittedName>
</protein>
<name>A0ABS2DQE9_9BURK</name>
<evidence type="ECO:0000313" key="2">
    <source>
        <dbReference type="Proteomes" id="UP000715095"/>
    </source>
</evidence>
<dbReference type="EMBL" id="JACJJC010000003">
    <property type="protein sequence ID" value="MBM6703509.1"/>
    <property type="molecule type" value="Genomic_DNA"/>
</dbReference>